<dbReference type="AlphaFoldDB" id="A0A1H8YDD1"/>
<dbReference type="SUPFAM" id="SSF53474">
    <property type="entry name" value="alpha/beta-Hydrolases"/>
    <property type="match status" value="1"/>
</dbReference>
<evidence type="ECO:0000256" key="3">
    <source>
        <dbReference type="ARBA" id="ARBA00022801"/>
    </source>
</evidence>
<dbReference type="EMBL" id="FOEF01000013">
    <property type="protein sequence ID" value="SEP49478.1"/>
    <property type="molecule type" value="Genomic_DNA"/>
</dbReference>
<dbReference type="Proteomes" id="UP000198582">
    <property type="component" value="Unassembled WGS sequence"/>
</dbReference>
<feature type="domain" description="Peptidase S33 tripeptidyl aminopeptidase-like C-terminal" evidence="5">
    <location>
        <begin position="388"/>
        <end position="491"/>
    </location>
</feature>
<organism evidence="6 7">
    <name type="scientific">Amycolatopsis saalfeldensis</name>
    <dbReference type="NCBI Taxonomy" id="394193"/>
    <lineage>
        <taxon>Bacteria</taxon>
        <taxon>Bacillati</taxon>
        <taxon>Actinomycetota</taxon>
        <taxon>Actinomycetes</taxon>
        <taxon>Pseudonocardiales</taxon>
        <taxon>Pseudonocardiaceae</taxon>
        <taxon>Amycolatopsis</taxon>
    </lineage>
</organism>
<dbReference type="GO" id="GO:0016787">
    <property type="term" value="F:hydrolase activity"/>
    <property type="evidence" value="ECO:0007669"/>
    <property type="project" value="UniProtKB-KW"/>
</dbReference>
<feature type="signal peptide" evidence="4">
    <location>
        <begin position="1"/>
        <end position="24"/>
    </location>
</feature>
<dbReference type="InterPro" id="IPR051601">
    <property type="entry name" value="Serine_prot/Carboxylest_S33"/>
</dbReference>
<sequence length="494" mass="52214">MRTVLSMALAAMAVVSATAGVADAATAASGASVQWGACPADVTKPGLQCSTIEVPLDYRRPDGRKIEVAISRLASQNPAKRRGVLLVNQGGPGETGLRWPADLRDGPGGGAKLPQSVLDSYDIIGFDPRGVGHSTPVTCDLTQEQQVRGNIPPYARDAADVVKQSEAAKAVARQCATSSSAWMLPYVTTANTARDMDQIREALGEPKISYDGYSYGTYLGAVYTTLFPQRSDRIILDSSLGPGGLDYDAMRLWGPGFQERFPDFAEYAAAQPGHPLGTTPAQVTAKFNQLADLYDRHPVPGLDGAAFRLVSFSLLYNNKAFPKMVNFLVGVDPSQPPAAAAKQSNDAPAADNNNTISSFFYVTCGDSSWPTSLPGYQLNVAVDRARYPMFGAAGSNVGPCAYWPSKPVEPKVRITGDGPSNVLMMQNLRDPATPLAGALKTRAAFGNRARMVTVDGGGHGVYLVGQANTCASDAVTGYLANGRLPAHDEFCAAE</sequence>
<dbReference type="InterPro" id="IPR013595">
    <property type="entry name" value="Pept_S33_TAP-like_C"/>
</dbReference>
<dbReference type="RefSeq" id="WP_091621430.1">
    <property type="nucleotide sequence ID" value="NZ_FOEF01000013.1"/>
</dbReference>
<evidence type="ECO:0000313" key="6">
    <source>
        <dbReference type="EMBL" id="SEP49478.1"/>
    </source>
</evidence>
<keyword evidence="7" id="KW-1185">Reference proteome</keyword>
<accession>A0A1H8YDD1</accession>
<gene>
    <name evidence="6" type="ORF">SAMN04489732_11379</name>
</gene>
<evidence type="ECO:0000256" key="1">
    <source>
        <dbReference type="ARBA" id="ARBA00010088"/>
    </source>
</evidence>
<dbReference type="PANTHER" id="PTHR43248:SF29">
    <property type="entry name" value="TRIPEPTIDYL AMINOPEPTIDASE"/>
    <property type="match status" value="1"/>
</dbReference>
<dbReference type="OrthoDB" id="4447445at2"/>
<keyword evidence="2 4" id="KW-0732">Signal</keyword>
<proteinExistence type="inferred from homology"/>
<name>A0A1H8YDD1_9PSEU</name>
<dbReference type="PANTHER" id="PTHR43248">
    <property type="entry name" value="2-SUCCINYL-6-HYDROXY-2,4-CYCLOHEXADIENE-1-CARBOXYLATE SYNTHASE"/>
    <property type="match status" value="1"/>
</dbReference>
<dbReference type="Gene3D" id="3.40.50.1820">
    <property type="entry name" value="alpha/beta hydrolase"/>
    <property type="match status" value="1"/>
</dbReference>
<dbReference type="Pfam" id="PF08386">
    <property type="entry name" value="Abhydrolase_4"/>
    <property type="match status" value="1"/>
</dbReference>
<dbReference type="InterPro" id="IPR029058">
    <property type="entry name" value="AB_hydrolase_fold"/>
</dbReference>
<keyword evidence="3 6" id="KW-0378">Hydrolase</keyword>
<evidence type="ECO:0000256" key="2">
    <source>
        <dbReference type="ARBA" id="ARBA00022729"/>
    </source>
</evidence>
<comment type="similarity">
    <text evidence="1">Belongs to the peptidase S33 family.</text>
</comment>
<reference evidence="6 7" key="1">
    <citation type="submission" date="2016-10" db="EMBL/GenBank/DDBJ databases">
        <authorList>
            <person name="de Groot N.N."/>
        </authorList>
    </citation>
    <scope>NUCLEOTIDE SEQUENCE [LARGE SCALE GENOMIC DNA]</scope>
    <source>
        <strain evidence="6 7">DSM 44993</strain>
    </source>
</reference>
<feature type="chain" id="PRO_5011491796" evidence="4">
    <location>
        <begin position="25"/>
        <end position="494"/>
    </location>
</feature>
<protein>
    <submittedName>
        <fullName evidence="6">Alpha/beta hydrolase fold</fullName>
    </submittedName>
</protein>
<evidence type="ECO:0000256" key="4">
    <source>
        <dbReference type="SAM" id="SignalP"/>
    </source>
</evidence>
<evidence type="ECO:0000313" key="7">
    <source>
        <dbReference type="Proteomes" id="UP000198582"/>
    </source>
</evidence>
<evidence type="ECO:0000259" key="5">
    <source>
        <dbReference type="Pfam" id="PF08386"/>
    </source>
</evidence>
<dbReference type="STRING" id="394193.SAMN04489732_11379"/>